<feature type="region of interest" description="Disordered" evidence="1">
    <location>
        <begin position="192"/>
        <end position="220"/>
    </location>
</feature>
<feature type="compositionally biased region" description="Acidic residues" evidence="1">
    <location>
        <begin position="1"/>
        <end position="14"/>
    </location>
</feature>
<dbReference type="EMBL" id="JAHLQT010046039">
    <property type="protein sequence ID" value="KAG7153945.1"/>
    <property type="molecule type" value="Genomic_DNA"/>
</dbReference>
<comment type="caution">
    <text evidence="2">The sequence shown here is derived from an EMBL/GenBank/DDBJ whole genome shotgun (WGS) entry which is preliminary data.</text>
</comment>
<feature type="region of interest" description="Disordered" evidence="1">
    <location>
        <begin position="241"/>
        <end position="261"/>
    </location>
</feature>
<evidence type="ECO:0000313" key="3">
    <source>
        <dbReference type="Proteomes" id="UP000747542"/>
    </source>
</evidence>
<gene>
    <name evidence="2" type="ORF">Hamer_G027032</name>
</gene>
<feature type="region of interest" description="Disordered" evidence="1">
    <location>
        <begin position="1"/>
        <end position="55"/>
    </location>
</feature>
<dbReference type="AlphaFoldDB" id="A0A8J5J8B8"/>
<proteinExistence type="predicted"/>
<accession>A0A8J5J8B8</accession>
<feature type="compositionally biased region" description="Polar residues" evidence="1">
    <location>
        <begin position="243"/>
        <end position="259"/>
    </location>
</feature>
<evidence type="ECO:0000256" key="1">
    <source>
        <dbReference type="SAM" id="MobiDB-lite"/>
    </source>
</evidence>
<dbReference type="Proteomes" id="UP000747542">
    <property type="component" value="Unassembled WGS sequence"/>
</dbReference>
<feature type="compositionally biased region" description="Basic and acidic residues" evidence="1">
    <location>
        <begin position="15"/>
        <end position="35"/>
    </location>
</feature>
<protein>
    <submittedName>
        <fullName evidence="2">Uncharacterized protein</fullName>
    </submittedName>
</protein>
<keyword evidence="3" id="KW-1185">Reference proteome</keyword>
<sequence length="299" mass="34596">MGLEVDDDDVEELVEEHSKELSTEELLELHKEQNETLKQSLTSEESGEEDKEESRIIPAKDLKDAFFCWSKLSKLAEDYHPDIGSVQKAITDWRYINRRPSYQFAHVGSSTRWLRILTRRNALNTFLINACLHELQVLDGQAHRWVEVVTVQDFWKKFNIHEAVNYLVSAWNQITNATVHHAWMPLLPHLAKSQDSRQRQGDSSVSPKYPSPGFNSMNEDQRNEFLGADKAPENIEEMLGEENQVQQERPPQIVQQPKEPTTRDLSMFLGVCDNIKEQMLLVEPNYDAHEMVMGLLNKI</sequence>
<name>A0A8J5J8B8_HOMAM</name>
<evidence type="ECO:0000313" key="2">
    <source>
        <dbReference type="EMBL" id="KAG7153945.1"/>
    </source>
</evidence>
<reference evidence="2" key="1">
    <citation type="journal article" date="2021" name="Sci. Adv.">
        <title>The American lobster genome reveals insights on longevity, neural, and immune adaptations.</title>
        <authorList>
            <person name="Polinski J.M."/>
            <person name="Zimin A.V."/>
            <person name="Clark K.F."/>
            <person name="Kohn A.B."/>
            <person name="Sadowski N."/>
            <person name="Timp W."/>
            <person name="Ptitsyn A."/>
            <person name="Khanna P."/>
            <person name="Romanova D.Y."/>
            <person name="Williams P."/>
            <person name="Greenwood S.J."/>
            <person name="Moroz L.L."/>
            <person name="Walt D.R."/>
            <person name="Bodnar A.G."/>
        </authorList>
    </citation>
    <scope>NUCLEOTIDE SEQUENCE</scope>
    <source>
        <strain evidence="2">GMGI-L3</strain>
    </source>
</reference>
<organism evidence="2 3">
    <name type="scientific">Homarus americanus</name>
    <name type="common">American lobster</name>
    <dbReference type="NCBI Taxonomy" id="6706"/>
    <lineage>
        <taxon>Eukaryota</taxon>
        <taxon>Metazoa</taxon>
        <taxon>Ecdysozoa</taxon>
        <taxon>Arthropoda</taxon>
        <taxon>Crustacea</taxon>
        <taxon>Multicrustacea</taxon>
        <taxon>Malacostraca</taxon>
        <taxon>Eumalacostraca</taxon>
        <taxon>Eucarida</taxon>
        <taxon>Decapoda</taxon>
        <taxon>Pleocyemata</taxon>
        <taxon>Astacidea</taxon>
        <taxon>Nephropoidea</taxon>
        <taxon>Nephropidae</taxon>
        <taxon>Homarus</taxon>
    </lineage>
</organism>